<feature type="region of interest" description="Disordered" evidence="1">
    <location>
        <begin position="1"/>
        <end position="21"/>
    </location>
</feature>
<name>A0A6A6NAB9_HEVBR</name>
<protein>
    <submittedName>
        <fullName evidence="2">Uncharacterized protein</fullName>
    </submittedName>
</protein>
<feature type="compositionally biased region" description="Low complexity" evidence="1">
    <location>
        <begin position="51"/>
        <end position="63"/>
    </location>
</feature>
<evidence type="ECO:0000313" key="3">
    <source>
        <dbReference type="Proteomes" id="UP000467840"/>
    </source>
</evidence>
<feature type="compositionally biased region" description="Basic and acidic residues" evidence="1">
    <location>
        <begin position="1"/>
        <end position="12"/>
    </location>
</feature>
<reference evidence="2 3" key="1">
    <citation type="journal article" date="2020" name="Mol. Plant">
        <title>The Chromosome-Based Rubber Tree Genome Provides New Insights into Spurge Genome Evolution and Rubber Biosynthesis.</title>
        <authorList>
            <person name="Liu J."/>
            <person name="Shi C."/>
            <person name="Shi C.C."/>
            <person name="Li W."/>
            <person name="Zhang Q.J."/>
            <person name="Zhang Y."/>
            <person name="Li K."/>
            <person name="Lu H.F."/>
            <person name="Shi C."/>
            <person name="Zhu S.T."/>
            <person name="Xiao Z.Y."/>
            <person name="Nan H."/>
            <person name="Yue Y."/>
            <person name="Zhu X.G."/>
            <person name="Wu Y."/>
            <person name="Hong X.N."/>
            <person name="Fan G.Y."/>
            <person name="Tong Y."/>
            <person name="Zhang D."/>
            <person name="Mao C.L."/>
            <person name="Liu Y.L."/>
            <person name="Hao S.J."/>
            <person name="Liu W.Q."/>
            <person name="Lv M.Q."/>
            <person name="Zhang H.B."/>
            <person name="Liu Y."/>
            <person name="Hu-Tang G.R."/>
            <person name="Wang J.P."/>
            <person name="Wang J.H."/>
            <person name="Sun Y.H."/>
            <person name="Ni S.B."/>
            <person name="Chen W.B."/>
            <person name="Zhang X.C."/>
            <person name="Jiao Y.N."/>
            <person name="Eichler E.E."/>
            <person name="Li G.H."/>
            <person name="Liu X."/>
            <person name="Gao L.Z."/>
        </authorList>
    </citation>
    <scope>NUCLEOTIDE SEQUENCE [LARGE SCALE GENOMIC DNA]</scope>
    <source>
        <strain evidence="3">cv. GT1</strain>
        <tissue evidence="2">Leaf</tissue>
    </source>
</reference>
<dbReference type="AlphaFoldDB" id="A0A6A6NAB9"/>
<evidence type="ECO:0000313" key="2">
    <source>
        <dbReference type="EMBL" id="KAF2322347.1"/>
    </source>
</evidence>
<proteinExistence type="predicted"/>
<gene>
    <name evidence="2" type="ORF">GH714_012545</name>
</gene>
<evidence type="ECO:0000256" key="1">
    <source>
        <dbReference type="SAM" id="MobiDB-lite"/>
    </source>
</evidence>
<dbReference type="Proteomes" id="UP000467840">
    <property type="component" value="Chromosome 11"/>
</dbReference>
<dbReference type="EMBL" id="JAAGAX010000002">
    <property type="protein sequence ID" value="KAF2322347.1"/>
    <property type="molecule type" value="Genomic_DNA"/>
</dbReference>
<feature type="region of interest" description="Disordered" evidence="1">
    <location>
        <begin position="43"/>
        <end position="75"/>
    </location>
</feature>
<comment type="caution">
    <text evidence="2">The sequence shown here is derived from an EMBL/GenBank/DDBJ whole genome shotgun (WGS) entry which is preliminary data.</text>
</comment>
<accession>A0A6A6NAB9</accession>
<organism evidence="2 3">
    <name type="scientific">Hevea brasiliensis</name>
    <name type="common">Para rubber tree</name>
    <name type="synonym">Siphonia brasiliensis</name>
    <dbReference type="NCBI Taxonomy" id="3981"/>
    <lineage>
        <taxon>Eukaryota</taxon>
        <taxon>Viridiplantae</taxon>
        <taxon>Streptophyta</taxon>
        <taxon>Embryophyta</taxon>
        <taxon>Tracheophyta</taxon>
        <taxon>Spermatophyta</taxon>
        <taxon>Magnoliopsida</taxon>
        <taxon>eudicotyledons</taxon>
        <taxon>Gunneridae</taxon>
        <taxon>Pentapetalae</taxon>
        <taxon>rosids</taxon>
        <taxon>fabids</taxon>
        <taxon>Malpighiales</taxon>
        <taxon>Euphorbiaceae</taxon>
        <taxon>Crotonoideae</taxon>
        <taxon>Micrandreae</taxon>
        <taxon>Hevea</taxon>
    </lineage>
</organism>
<sequence length="75" mass="7974">MAKRKEAKELERAAAQGRLSRKGKVAIRCQICGAIGHNRRFRVITPTSDANPSNPNSKGSKNGQPSASIKIATGS</sequence>
<keyword evidence="3" id="KW-1185">Reference proteome</keyword>